<evidence type="ECO:0000256" key="1">
    <source>
        <dbReference type="SAM" id="MobiDB-lite"/>
    </source>
</evidence>
<sequence>MGSSVIYYKYEKREEFEDYGIEADAEMGAFKIIRYHFDDESFIHPLHSDRFDPDRPYEIPIEALMGDKILSSSKDEKSSTRGSSSSKRPTPLYPPRRMPGTRSFRCGATSSSLRKLRNWKLIPPSECWMCDDDDEKEIGGMETSVKNEESSEEDPEEDPEEEEEEPEEEDNPKDGIPATPSLPMDINAEDDYLCYIEDLGRPPEPSPLRSSQASVPDVPAEAADRQADSYNGSSYNLSGVWQSQSSSLSP</sequence>
<feature type="compositionally biased region" description="Acidic residues" evidence="1">
    <location>
        <begin position="150"/>
        <end position="171"/>
    </location>
</feature>
<keyword evidence="3" id="KW-1185">Reference proteome</keyword>
<dbReference type="Proteomes" id="UP001341840">
    <property type="component" value="Unassembled WGS sequence"/>
</dbReference>
<feature type="region of interest" description="Disordered" evidence="1">
    <location>
        <begin position="125"/>
        <end position="250"/>
    </location>
</feature>
<reference evidence="2 3" key="1">
    <citation type="journal article" date="2023" name="Plants (Basel)">
        <title>Bridging the Gap: Combining Genomics and Transcriptomics Approaches to Understand Stylosanthes scabra, an Orphan Legume from the Brazilian Caatinga.</title>
        <authorList>
            <person name="Ferreira-Neto J.R.C."/>
            <person name="da Silva M.D."/>
            <person name="Binneck E."/>
            <person name="de Melo N.F."/>
            <person name="da Silva R.H."/>
            <person name="de Melo A.L.T.M."/>
            <person name="Pandolfi V."/>
            <person name="Bustamante F.O."/>
            <person name="Brasileiro-Vidal A.C."/>
            <person name="Benko-Iseppon A.M."/>
        </authorList>
    </citation>
    <scope>NUCLEOTIDE SEQUENCE [LARGE SCALE GENOMIC DNA]</scope>
    <source>
        <tissue evidence="2">Leaves</tissue>
    </source>
</reference>
<feature type="region of interest" description="Disordered" evidence="1">
    <location>
        <begin position="62"/>
        <end position="106"/>
    </location>
</feature>
<proteinExistence type="predicted"/>
<dbReference type="EMBL" id="JASCZI010152114">
    <property type="protein sequence ID" value="MED6175440.1"/>
    <property type="molecule type" value="Genomic_DNA"/>
</dbReference>
<organism evidence="2 3">
    <name type="scientific">Stylosanthes scabra</name>
    <dbReference type="NCBI Taxonomy" id="79078"/>
    <lineage>
        <taxon>Eukaryota</taxon>
        <taxon>Viridiplantae</taxon>
        <taxon>Streptophyta</taxon>
        <taxon>Embryophyta</taxon>
        <taxon>Tracheophyta</taxon>
        <taxon>Spermatophyta</taxon>
        <taxon>Magnoliopsida</taxon>
        <taxon>eudicotyledons</taxon>
        <taxon>Gunneridae</taxon>
        <taxon>Pentapetalae</taxon>
        <taxon>rosids</taxon>
        <taxon>fabids</taxon>
        <taxon>Fabales</taxon>
        <taxon>Fabaceae</taxon>
        <taxon>Papilionoideae</taxon>
        <taxon>50 kb inversion clade</taxon>
        <taxon>dalbergioids sensu lato</taxon>
        <taxon>Dalbergieae</taxon>
        <taxon>Pterocarpus clade</taxon>
        <taxon>Stylosanthes</taxon>
    </lineage>
</organism>
<accession>A0ABU6VPA5</accession>
<protein>
    <submittedName>
        <fullName evidence="2">Uncharacterized protein</fullName>
    </submittedName>
</protein>
<comment type="caution">
    <text evidence="2">The sequence shown here is derived from an EMBL/GenBank/DDBJ whole genome shotgun (WGS) entry which is preliminary data.</text>
</comment>
<name>A0ABU6VPA5_9FABA</name>
<evidence type="ECO:0000313" key="3">
    <source>
        <dbReference type="Proteomes" id="UP001341840"/>
    </source>
</evidence>
<gene>
    <name evidence="2" type="ORF">PIB30_078337</name>
</gene>
<evidence type="ECO:0000313" key="2">
    <source>
        <dbReference type="EMBL" id="MED6175440.1"/>
    </source>
</evidence>
<feature type="compositionally biased region" description="Polar residues" evidence="1">
    <location>
        <begin position="228"/>
        <end position="241"/>
    </location>
</feature>